<organism evidence="1 2">
    <name type="scientific">Basidiobolus ranarum</name>
    <dbReference type="NCBI Taxonomy" id="34480"/>
    <lineage>
        <taxon>Eukaryota</taxon>
        <taxon>Fungi</taxon>
        <taxon>Fungi incertae sedis</taxon>
        <taxon>Zoopagomycota</taxon>
        <taxon>Entomophthoromycotina</taxon>
        <taxon>Basidiobolomycetes</taxon>
        <taxon>Basidiobolales</taxon>
        <taxon>Basidiobolaceae</taxon>
        <taxon>Basidiobolus</taxon>
    </lineage>
</organism>
<dbReference type="InterPro" id="IPR036291">
    <property type="entry name" value="NAD(P)-bd_dom_sf"/>
</dbReference>
<dbReference type="Proteomes" id="UP001479436">
    <property type="component" value="Unassembled WGS sequence"/>
</dbReference>
<dbReference type="Pfam" id="PF00106">
    <property type="entry name" value="adh_short"/>
    <property type="match status" value="1"/>
</dbReference>
<protein>
    <submittedName>
        <fullName evidence="1">3-keto-steroid reductase</fullName>
        <ecNumber evidence="1">1.1.1.270</ecNumber>
    </submittedName>
</protein>
<dbReference type="PANTHER" id="PTHR44442">
    <property type="entry name" value="3-KETO-STEROID REDUCTASE"/>
    <property type="match status" value="1"/>
</dbReference>
<accession>A0ABR2WRK2</accession>
<reference evidence="1 2" key="1">
    <citation type="submission" date="2023-04" db="EMBL/GenBank/DDBJ databases">
        <title>Genome of Basidiobolus ranarum AG-B5.</title>
        <authorList>
            <person name="Stajich J.E."/>
            <person name="Carter-House D."/>
            <person name="Gryganskyi A."/>
        </authorList>
    </citation>
    <scope>NUCLEOTIDE SEQUENCE [LARGE SCALE GENOMIC DNA]</scope>
    <source>
        <strain evidence="1 2">AG-B5</strain>
    </source>
</reference>
<dbReference type="GO" id="GO:0000253">
    <property type="term" value="F:3-beta-hydroxysteroid 3-dehydrogenase (NADP+) activity"/>
    <property type="evidence" value="ECO:0007669"/>
    <property type="project" value="UniProtKB-EC"/>
</dbReference>
<evidence type="ECO:0000313" key="1">
    <source>
        <dbReference type="EMBL" id="KAK9764051.1"/>
    </source>
</evidence>
<dbReference type="PRINTS" id="PR00081">
    <property type="entry name" value="GDHRDH"/>
</dbReference>
<dbReference type="InterPro" id="IPR002347">
    <property type="entry name" value="SDR_fam"/>
</dbReference>
<dbReference type="EC" id="1.1.1.270" evidence="1"/>
<dbReference type="Gene3D" id="3.40.50.720">
    <property type="entry name" value="NAD(P)-binding Rossmann-like Domain"/>
    <property type="match status" value="1"/>
</dbReference>
<dbReference type="InterPro" id="IPR052834">
    <property type="entry name" value="3KSR/17beta-HSD"/>
</dbReference>
<keyword evidence="1" id="KW-0560">Oxidoreductase</keyword>
<name>A0ABR2WRK2_9FUNG</name>
<proteinExistence type="predicted"/>
<gene>
    <name evidence="1" type="primary">ERG27</name>
    <name evidence="1" type="ORF">K7432_008796</name>
</gene>
<keyword evidence="2" id="KW-1185">Reference proteome</keyword>
<evidence type="ECO:0000313" key="2">
    <source>
        <dbReference type="Proteomes" id="UP001479436"/>
    </source>
</evidence>
<dbReference type="PANTHER" id="PTHR44442:SF1">
    <property type="entry name" value="3-KETO-STEROID REDUCTASE_17-BETA-HYDROXYSTEROID DEHYDROGENASE 7"/>
    <property type="match status" value="1"/>
</dbReference>
<comment type="caution">
    <text evidence="1">The sequence shown here is derived from an EMBL/GenBank/DDBJ whole genome shotgun (WGS) entry which is preliminary data.</text>
</comment>
<dbReference type="SUPFAM" id="SSF51735">
    <property type="entry name" value="NAD(P)-binding Rossmann-fold domains"/>
    <property type="match status" value="1"/>
</dbReference>
<sequence length="332" mass="37259">MSSKIALVTGANSGAGFGICQRLLERNQIGVEYKLILGCRNQKRAEEARAKLLKQFPRATVEILLLDTSSVSSVFKAAKEFKERFGRLDVLYCNAGIMPTDGFDLSAGLKQLFMAPKDFFRRPACVVQPVGAKSKEGLGLVFATNVFGHYLLVRELESSLLASDDPRIIWTGSTTADRAAFSLEDYQHLKGCYPYDSSKFLMDILSISLNQKYAETNIRSFMTHPGVIYSGYVTEFPLWFQHAVIIPLFYLARLFFITSLVISGYNAAAAHTFVTTTERKNVDTLTKYHSECLPWGSSFVTPHKVDYYDAEEGKQLIKTLDELAESFENLRE</sequence>
<dbReference type="EMBL" id="JASJQH010000506">
    <property type="protein sequence ID" value="KAK9764051.1"/>
    <property type="molecule type" value="Genomic_DNA"/>
</dbReference>